<sequence>MSSLAERFAAMQISQSKETQDLDLQKLSYDQLKEMPIRFGSAKTGQSFLTVVKEDPKYCTWFLRQYGNSQKLEHREFLRFLELWTERQELEQNVGQKSTPALMTSKPKAKAKSGGGHGKSSERPMTIDVEEEEEESWDAVSLRGSQNIDEQDIAPRVGTLVLEKGPLFDRTQEACPDHVIRVLEICKGADRFRQSPIRLMPHEAPLRLTFGLLRQGLEPFNTGTWQPWEHLSVRRTCAKAPAARLMITVFARPNANAKREVSSSVSVLPTKKPRLSSEGDQLEHLTKDEYDPQPEVQSEVLPTDSQGSIWNIVNVLAGPLHKLTTARSYAEHFSGGKDLIEVDI</sequence>
<evidence type="ECO:0000256" key="1">
    <source>
        <dbReference type="SAM" id="MobiDB-lite"/>
    </source>
</evidence>
<proteinExistence type="predicted"/>
<comment type="caution">
    <text evidence="2">The sequence shown here is derived from an EMBL/GenBank/DDBJ whole genome shotgun (WGS) entry which is preliminary data.</text>
</comment>
<organism evidence="2">
    <name type="scientific">Cladocopium goreaui</name>
    <dbReference type="NCBI Taxonomy" id="2562237"/>
    <lineage>
        <taxon>Eukaryota</taxon>
        <taxon>Sar</taxon>
        <taxon>Alveolata</taxon>
        <taxon>Dinophyceae</taxon>
        <taxon>Suessiales</taxon>
        <taxon>Symbiodiniaceae</taxon>
        <taxon>Cladocopium</taxon>
    </lineage>
</organism>
<dbReference type="EMBL" id="CAMXCT010001097">
    <property type="protein sequence ID" value="CAI3986610.1"/>
    <property type="molecule type" value="Genomic_DNA"/>
</dbReference>
<feature type="compositionally biased region" description="Basic and acidic residues" evidence="1">
    <location>
        <begin position="275"/>
        <end position="290"/>
    </location>
</feature>
<feature type="compositionally biased region" description="Polar residues" evidence="1">
    <location>
        <begin position="92"/>
        <end position="102"/>
    </location>
</feature>
<protein>
    <submittedName>
        <fullName evidence="2">Uncharacterized protein</fullName>
    </submittedName>
</protein>
<gene>
    <name evidence="2" type="ORF">C1SCF055_LOCUS13953</name>
</gene>
<dbReference type="AlphaFoldDB" id="A0A9P1C7P8"/>
<dbReference type="Proteomes" id="UP001152797">
    <property type="component" value="Unassembled WGS sequence"/>
</dbReference>
<accession>A0A9P1C7P8</accession>
<evidence type="ECO:0000313" key="4">
    <source>
        <dbReference type="Proteomes" id="UP001152797"/>
    </source>
</evidence>
<reference evidence="3 4" key="2">
    <citation type="submission" date="2024-05" db="EMBL/GenBank/DDBJ databases">
        <authorList>
            <person name="Chen Y."/>
            <person name="Shah S."/>
            <person name="Dougan E. K."/>
            <person name="Thang M."/>
            <person name="Chan C."/>
        </authorList>
    </citation>
    <scope>NUCLEOTIDE SEQUENCE [LARGE SCALE GENOMIC DNA]</scope>
</reference>
<feature type="region of interest" description="Disordered" evidence="1">
    <location>
        <begin position="92"/>
        <end position="134"/>
    </location>
</feature>
<feature type="region of interest" description="Disordered" evidence="1">
    <location>
        <begin position="261"/>
        <end position="301"/>
    </location>
</feature>
<keyword evidence="4" id="KW-1185">Reference proteome</keyword>
<reference evidence="2" key="1">
    <citation type="submission" date="2022-10" db="EMBL/GenBank/DDBJ databases">
        <authorList>
            <person name="Chen Y."/>
            <person name="Dougan E. K."/>
            <person name="Chan C."/>
            <person name="Rhodes N."/>
            <person name="Thang M."/>
        </authorList>
    </citation>
    <scope>NUCLEOTIDE SEQUENCE</scope>
</reference>
<dbReference type="EMBL" id="CAMXCT030001097">
    <property type="protein sequence ID" value="CAL4773922.1"/>
    <property type="molecule type" value="Genomic_DNA"/>
</dbReference>
<name>A0A9P1C7P8_9DINO</name>
<dbReference type="EMBL" id="CAMXCT020001097">
    <property type="protein sequence ID" value="CAL1139985.1"/>
    <property type="molecule type" value="Genomic_DNA"/>
</dbReference>
<evidence type="ECO:0000313" key="2">
    <source>
        <dbReference type="EMBL" id="CAI3986610.1"/>
    </source>
</evidence>
<evidence type="ECO:0000313" key="3">
    <source>
        <dbReference type="EMBL" id="CAL4773922.1"/>
    </source>
</evidence>